<evidence type="ECO:0000313" key="8">
    <source>
        <dbReference type="Proteomes" id="UP000194280"/>
    </source>
</evidence>
<dbReference type="InterPro" id="IPR003726">
    <property type="entry name" value="HCY_dom"/>
</dbReference>
<evidence type="ECO:0000313" key="7">
    <source>
        <dbReference type="EMBL" id="OTA27168.1"/>
    </source>
</evidence>
<comment type="caution">
    <text evidence="7">The sequence shown here is derived from an EMBL/GenBank/DDBJ whole genome shotgun (WGS) entry which is preliminary data.</text>
</comment>
<dbReference type="GO" id="GO:0032259">
    <property type="term" value="P:methylation"/>
    <property type="evidence" value="ECO:0007669"/>
    <property type="project" value="UniProtKB-KW"/>
</dbReference>
<name>A0A1Z5SZ40_HORWE</name>
<dbReference type="GO" id="GO:0008898">
    <property type="term" value="F:S-adenosylmethionine-homocysteine S-methyltransferase activity"/>
    <property type="evidence" value="ECO:0007669"/>
    <property type="project" value="TreeGrafter"/>
</dbReference>
<dbReference type="NCBIfam" id="NF007020">
    <property type="entry name" value="PRK09485.1"/>
    <property type="match status" value="1"/>
</dbReference>
<proteinExistence type="predicted"/>
<evidence type="ECO:0000256" key="5">
    <source>
        <dbReference type="PROSITE-ProRule" id="PRU00333"/>
    </source>
</evidence>
<organism evidence="7 8">
    <name type="scientific">Hortaea werneckii EXF-2000</name>
    <dbReference type="NCBI Taxonomy" id="1157616"/>
    <lineage>
        <taxon>Eukaryota</taxon>
        <taxon>Fungi</taxon>
        <taxon>Dikarya</taxon>
        <taxon>Ascomycota</taxon>
        <taxon>Pezizomycotina</taxon>
        <taxon>Dothideomycetes</taxon>
        <taxon>Dothideomycetidae</taxon>
        <taxon>Mycosphaerellales</taxon>
        <taxon>Teratosphaeriaceae</taxon>
        <taxon>Hortaea</taxon>
    </lineage>
</organism>
<dbReference type="PIRSF" id="PIRSF037505">
    <property type="entry name" value="Betaine_HMT"/>
    <property type="match status" value="1"/>
</dbReference>
<gene>
    <name evidence="7" type="ORF">BTJ68_10809</name>
</gene>
<dbReference type="STRING" id="1157616.A0A1Z5SZ40"/>
<evidence type="ECO:0000256" key="1">
    <source>
        <dbReference type="ARBA" id="ARBA00022603"/>
    </source>
</evidence>
<feature type="binding site" evidence="5">
    <location>
        <position position="314"/>
    </location>
    <ligand>
        <name>Zn(2+)</name>
        <dbReference type="ChEBI" id="CHEBI:29105"/>
    </ligand>
</feature>
<reference evidence="7 8" key="1">
    <citation type="submission" date="2017-01" db="EMBL/GenBank/DDBJ databases">
        <title>The recent genome duplication of the halophilic yeast Hortaea werneckii: insights from long-read sequencing.</title>
        <authorList>
            <person name="Sinha S."/>
            <person name="Flibotte S."/>
            <person name="Neira M."/>
            <person name="Lenassi M."/>
            <person name="Gostincar C."/>
            <person name="Stajich J.E."/>
            <person name="Nislow C.E."/>
        </authorList>
    </citation>
    <scope>NUCLEOTIDE SEQUENCE [LARGE SCALE GENOMIC DNA]</scope>
    <source>
        <strain evidence="7 8">EXF-2000</strain>
    </source>
</reference>
<dbReference type="GO" id="GO:0033528">
    <property type="term" value="P:S-methylmethionine cycle"/>
    <property type="evidence" value="ECO:0007669"/>
    <property type="project" value="TreeGrafter"/>
</dbReference>
<evidence type="ECO:0000256" key="4">
    <source>
        <dbReference type="ARBA" id="ARBA00022833"/>
    </source>
</evidence>
<dbReference type="SUPFAM" id="SSF82282">
    <property type="entry name" value="Homocysteine S-methyltransferase"/>
    <property type="match status" value="1"/>
</dbReference>
<evidence type="ECO:0000256" key="2">
    <source>
        <dbReference type="ARBA" id="ARBA00022679"/>
    </source>
</evidence>
<protein>
    <recommendedName>
        <fullName evidence="6">Hcy-binding domain-containing protein</fullName>
    </recommendedName>
</protein>
<feature type="domain" description="Hcy-binding" evidence="6">
    <location>
        <begin position="5"/>
        <end position="329"/>
    </location>
</feature>
<evidence type="ECO:0000256" key="3">
    <source>
        <dbReference type="ARBA" id="ARBA00022723"/>
    </source>
</evidence>
<comment type="cofactor">
    <cofactor evidence="5">
        <name>Zn(2+)</name>
        <dbReference type="ChEBI" id="CHEBI:29105"/>
    </cofactor>
</comment>
<dbReference type="PANTHER" id="PTHR46015">
    <property type="entry name" value="ZGC:172121"/>
    <property type="match status" value="1"/>
</dbReference>
<dbReference type="FunCoup" id="A0A1Z5SZ40">
    <property type="interactions" value="362"/>
</dbReference>
<feature type="binding site" evidence="5">
    <location>
        <position position="240"/>
    </location>
    <ligand>
        <name>Zn(2+)</name>
        <dbReference type="ChEBI" id="CHEBI:29105"/>
    </ligand>
</feature>
<dbReference type="PANTHER" id="PTHR46015:SF1">
    <property type="entry name" value="HOMOCYSTEINE S-METHYLTRANSFERASE-LIKE ISOFORM 1"/>
    <property type="match status" value="1"/>
</dbReference>
<dbReference type="AlphaFoldDB" id="A0A1Z5SZ40"/>
<keyword evidence="4 5" id="KW-0862">Zinc</keyword>
<sequence>MLPKTDFRALLQQNQSLIIDGALATELEARGHDLNNALWSARLLQKDPGSIQQVHLDYYLAGADIAITASYQASTIGLSEHLGLDEREAAELVKRSVKIAQDARSDAFNQLSSAATSTPTDTERKLLVAGSVGPYGAYLSDGSEYRGDYQRTMDEFKDFHRPRIGALVDANVDFLAIETIPSMPEIEALCSLLQSEFPDAVAWISCTLRDAEHLSDGTSMSDVFGLVSKYEQVLGFGVNCVPVQLVAPWLLHMQSIAGECITKDTMPLLLCYPNSGEVYDAESKAWSGPKPVGHVMGNQAAKWIAGGAKLVGGCCRTGPKDIAGIAAKLQQQ</sequence>
<dbReference type="GO" id="GO:0008270">
    <property type="term" value="F:zinc ion binding"/>
    <property type="evidence" value="ECO:0007669"/>
    <property type="project" value="InterPro"/>
</dbReference>
<dbReference type="EMBL" id="MUNK01000181">
    <property type="protein sequence ID" value="OTA27168.1"/>
    <property type="molecule type" value="Genomic_DNA"/>
</dbReference>
<dbReference type="Pfam" id="PF02574">
    <property type="entry name" value="S-methyl_trans"/>
    <property type="match status" value="1"/>
</dbReference>
<dbReference type="Proteomes" id="UP000194280">
    <property type="component" value="Unassembled WGS sequence"/>
</dbReference>
<dbReference type="PROSITE" id="PS50970">
    <property type="entry name" value="HCY"/>
    <property type="match status" value="1"/>
</dbReference>
<accession>A0A1Z5SZ40</accession>
<dbReference type="InterPro" id="IPR017226">
    <property type="entry name" value="BHMT-like"/>
</dbReference>
<dbReference type="Gene3D" id="3.20.20.330">
    <property type="entry name" value="Homocysteine-binding-like domain"/>
    <property type="match status" value="1"/>
</dbReference>
<dbReference type="InterPro" id="IPR051486">
    <property type="entry name" value="Hcy_S-methyltransferase"/>
</dbReference>
<keyword evidence="8" id="KW-1185">Reference proteome</keyword>
<keyword evidence="2 5" id="KW-0808">Transferase</keyword>
<dbReference type="GO" id="GO:0009086">
    <property type="term" value="P:methionine biosynthetic process"/>
    <property type="evidence" value="ECO:0007669"/>
    <property type="project" value="InterPro"/>
</dbReference>
<dbReference type="FunFam" id="3.20.20.330:FF:000002">
    <property type="entry name" value="Homocysteine S-methyltransferase"/>
    <property type="match status" value="1"/>
</dbReference>
<dbReference type="VEuPathDB" id="FungiDB:BTJ68_10809"/>
<dbReference type="InParanoid" id="A0A1Z5SZ40"/>
<dbReference type="OrthoDB" id="261426at2759"/>
<evidence type="ECO:0000259" key="6">
    <source>
        <dbReference type="PROSITE" id="PS50970"/>
    </source>
</evidence>
<feature type="binding site" evidence="5">
    <location>
        <position position="315"/>
    </location>
    <ligand>
        <name>Zn(2+)</name>
        <dbReference type="ChEBI" id="CHEBI:29105"/>
    </ligand>
</feature>
<keyword evidence="1 5" id="KW-0489">Methyltransferase</keyword>
<keyword evidence="3 5" id="KW-0479">Metal-binding</keyword>
<dbReference type="InterPro" id="IPR036589">
    <property type="entry name" value="HCY_dom_sf"/>
</dbReference>